<feature type="compositionally biased region" description="Acidic residues" evidence="2">
    <location>
        <begin position="911"/>
        <end position="928"/>
    </location>
</feature>
<protein>
    <recommendedName>
        <fullName evidence="3">Allantoicase domain-containing protein</fullName>
    </recommendedName>
</protein>
<feature type="region of interest" description="Disordered" evidence="2">
    <location>
        <begin position="1110"/>
        <end position="1207"/>
    </location>
</feature>
<dbReference type="KEGG" id="pcot:PCOAH_00002580"/>
<feature type="region of interest" description="Disordered" evidence="2">
    <location>
        <begin position="281"/>
        <end position="312"/>
    </location>
</feature>
<dbReference type="VEuPathDB" id="PlasmoDB:PCOAH_00002580"/>
<feature type="domain" description="Allantoicase" evidence="3">
    <location>
        <begin position="1895"/>
        <end position="1974"/>
    </location>
</feature>
<dbReference type="PANTHER" id="PTHR12045:SF3">
    <property type="entry name" value="INACTIVE ALLANTOICASE-RELATED"/>
    <property type="match status" value="1"/>
</dbReference>
<feature type="compositionally biased region" description="Basic and acidic residues" evidence="2">
    <location>
        <begin position="303"/>
        <end position="312"/>
    </location>
</feature>
<dbReference type="Pfam" id="PF03561">
    <property type="entry name" value="Allantoicase"/>
    <property type="match status" value="3"/>
</dbReference>
<feature type="compositionally biased region" description="Basic residues" evidence="2">
    <location>
        <begin position="167"/>
        <end position="179"/>
    </location>
</feature>
<evidence type="ECO:0000313" key="5">
    <source>
        <dbReference type="Proteomes" id="UP000092716"/>
    </source>
</evidence>
<evidence type="ECO:0000256" key="2">
    <source>
        <dbReference type="SAM" id="MobiDB-lite"/>
    </source>
</evidence>
<feature type="compositionally biased region" description="Basic and acidic residues" evidence="2">
    <location>
        <begin position="1990"/>
        <end position="2005"/>
    </location>
</feature>
<feature type="compositionally biased region" description="Basic and acidic residues" evidence="2">
    <location>
        <begin position="947"/>
        <end position="956"/>
    </location>
</feature>
<keyword evidence="5" id="KW-1185">Reference proteome</keyword>
<reference evidence="5" key="1">
    <citation type="submission" date="2016-06" db="EMBL/GenBank/DDBJ databases">
        <title>First high quality genome sequence of Plasmodium coatneyi using continuous long reads from single molecule, real-time sequencing.</title>
        <authorList>
            <person name="Chien J.-T."/>
            <person name="Pakala S.B."/>
            <person name="Geraldo J.A."/>
            <person name="Lapp S.A."/>
            <person name="Barnwell J.W."/>
            <person name="Kissinger J.C."/>
            <person name="Galinski M.R."/>
            <person name="Humphrey J.C."/>
        </authorList>
    </citation>
    <scope>NUCLEOTIDE SEQUENCE [LARGE SCALE GENOMIC DNA]</scope>
    <source>
        <strain evidence="5">Hackeri</strain>
    </source>
</reference>
<dbReference type="GO" id="GO:0004037">
    <property type="term" value="F:allantoicase activity"/>
    <property type="evidence" value="ECO:0007669"/>
    <property type="project" value="InterPro"/>
</dbReference>
<feature type="compositionally biased region" description="Polar residues" evidence="2">
    <location>
        <begin position="2007"/>
        <end position="2017"/>
    </location>
</feature>
<feature type="region of interest" description="Disordered" evidence="2">
    <location>
        <begin position="45"/>
        <end position="70"/>
    </location>
</feature>
<feature type="region of interest" description="Disordered" evidence="2">
    <location>
        <begin position="1478"/>
        <end position="1524"/>
    </location>
</feature>
<feature type="compositionally biased region" description="Basic and acidic residues" evidence="2">
    <location>
        <begin position="385"/>
        <end position="416"/>
    </location>
</feature>
<organism evidence="4 5">
    <name type="scientific">Plasmodium coatneyi</name>
    <dbReference type="NCBI Taxonomy" id="208452"/>
    <lineage>
        <taxon>Eukaryota</taxon>
        <taxon>Sar</taxon>
        <taxon>Alveolata</taxon>
        <taxon>Apicomplexa</taxon>
        <taxon>Aconoidasida</taxon>
        <taxon>Haemosporida</taxon>
        <taxon>Plasmodiidae</taxon>
        <taxon>Plasmodium</taxon>
    </lineage>
</organism>
<proteinExistence type="inferred from homology"/>
<feature type="compositionally biased region" description="Polar residues" evidence="2">
    <location>
        <begin position="1252"/>
        <end position="1262"/>
    </location>
</feature>
<feature type="compositionally biased region" description="Low complexity" evidence="2">
    <location>
        <begin position="147"/>
        <end position="158"/>
    </location>
</feature>
<evidence type="ECO:0000256" key="1">
    <source>
        <dbReference type="ARBA" id="ARBA00009242"/>
    </source>
</evidence>
<evidence type="ECO:0000313" key="4">
    <source>
        <dbReference type="EMBL" id="ANQ06015.1"/>
    </source>
</evidence>
<accession>A0A1B1DTV2</accession>
<feature type="region of interest" description="Disordered" evidence="2">
    <location>
        <begin position="131"/>
        <end position="213"/>
    </location>
</feature>
<dbReference type="RefSeq" id="XP_019912710.1">
    <property type="nucleotide sequence ID" value="XM_020057073.1"/>
</dbReference>
<feature type="domain" description="Allantoicase" evidence="3">
    <location>
        <begin position="2257"/>
        <end position="2317"/>
    </location>
</feature>
<dbReference type="PANTHER" id="PTHR12045">
    <property type="entry name" value="ALLANTOICASE"/>
    <property type="match status" value="1"/>
</dbReference>
<feature type="compositionally biased region" description="Basic and acidic residues" evidence="2">
    <location>
        <begin position="1511"/>
        <end position="1524"/>
    </location>
</feature>
<feature type="compositionally biased region" description="Polar residues" evidence="2">
    <location>
        <begin position="189"/>
        <end position="198"/>
    </location>
</feature>
<dbReference type="OrthoDB" id="10266039at2759"/>
<name>A0A1B1DTV2_9APIC</name>
<dbReference type="Gene3D" id="2.60.120.260">
    <property type="entry name" value="Galactose-binding domain-like"/>
    <property type="match status" value="3"/>
</dbReference>
<comment type="similarity">
    <text evidence="1">Belongs to the allantoicase family.</text>
</comment>
<dbReference type="Proteomes" id="UP000092716">
    <property type="component" value="Chromosome 2"/>
</dbReference>
<feature type="compositionally biased region" description="Basic and acidic residues" evidence="2">
    <location>
        <begin position="1289"/>
        <end position="1303"/>
    </location>
</feature>
<feature type="compositionally biased region" description="Basic and acidic residues" evidence="2">
    <location>
        <begin position="364"/>
        <end position="377"/>
    </location>
</feature>
<dbReference type="InterPro" id="IPR008979">
    <property type="entry name" value="Galactose-bd-like_sf"/>
</dbReference>
<dbReference type="InterPro" id="IPR005164">
    <property type="entry name" value="Allantoicase"/>
</dbReference>
<feature type="compositionally biased region" description="Basic and acidic residues" evidence="2">
    <location>
        <begin position="963"/>
        <end position="980"/>
    </location>
</feature>
<feature type="compositionally biased region" description="Basic and acidic residues" evidence="2">
    <location>
        <begin position="1145"/>
        <end position="1155"/>
    </location>
</feature>
<evidence type="ECO:0000259" key="3">
    <source>
        <dbReference type="Pfam" id="PF03561"/>
    </source>
</evidence>
<dbReference type="InterPro" id="IPR015908">
    <property type="entry name" value="Allantoicase_dom"/>
</dbReference>
<feature type="domain" description="Allantoicase" evidence="3">
    <location>
        <begin position="2340"/>
        <end position="2515"/>
    </location>
</feature>
<feature type="region of interest" description="Disordered" evidence="2">
    <location>
        <begin position="364"/>
        <end position="423"/>
    </location>
</feature>
<feature type="region of interest" description="Disordered" evidence="2">
    <location>
        <begin position="882"/>
        <end position="980"/>
    </location>
</feature>
<gene>
    <name evidence="4" type="ORF">PCOAH_00002580</name>
</gene>
<feature type="compositionally biased region" description="Polar residues" evidence="2">
    <location>
        <begin position="1501"/>
        <end position="1510"/>
    </location>
</feature>
<dbReference type="SUPFAM" id="SSF49785">
    <property type="entry name" value="Galactose-binding domain-like"/>
    <property type="match status" value="3"/>
</dbReference>
<feature type="compositionally biased region" description="Acidic residues" evidence="2">
    <location>
        <begin position="1122"/>
        <end position="1141"/>
    </location>
</feature>
<dbReference type="EMBL" id="CP016240">
    <property type="protein sequence ID" value="ANQ06015.1"/>
    <property type="molecule type" value="Genomic_DNA"/>
</dbReference>
<feature type="compositionally biased region" description="Acidic residues" evidence="2">
    <location>
        <begin position="474"/>
        <end position="509"/>
    </location>
</feature>
<sequence>MAEDKSGKGAYINNPEFPYKNLNIKKIERIRKSVSLGSQFFIQKNPINDESGGKEPVSREGNSQNYTNSLSKKFSKSKNFIERNIEKISSLSKKNDMFLKTKKTCNRSHVVGYDIHKDGKKDMKEKATTVSGAVPLKNRATGGTPGNSGNNNHNGNKNILSKTPVNHLKHKTTLAHAKHKSAECDSARNKTSSTNGYNQAGEPLKNARKFPGIGERGNRQYVVTNFERSKSFARHYDVGGGGAASTAKLGSCTVSHASSKHAIANHSNSNAPLRRQKTLLGEDTAGQNRKEKASSTRITSRAAGHERSETHLRKNAQISGSMVKKNEWIDVRNNIAQEEVAKKKKEQTNAQVALYHTDKDKHVTNEGEKKMEKKLKEGSNAVSSYEEHDMKNRGSDYVKDRKIKREGTLESQRSEDNDIGQIEYDGAGEGADMYFTNQQHKHKQTDEEHMHTQNNLPNGYHYGGGGVEKGGIDEMCESDAREDENEEKDAADEDNEEEIAVVEEPEESGGDGALQKEANKIASPICSNNNAGAGKKEFPEKSISLNDNSSLDTATNYSLQSKKDYQSWRDRIKLKNGTSKKLRSADYTSQAVHNETDKTLSSRYAHLDSLGKKTNEGRPTDSKNVNEFIGNIRNSIGTFDELLSRRLAKLNGKGVPPNGMSVLNRGKEEDTHNGTTTIRGPKEGLTSRDNYSLNEYRMDEGKSMQENFPAKYREEQSDEMEEPKGMTRTSIQSGENFLFDRSSYNNVKRGGQKEAEEIKYKKQVNTYYGDNEPEMIASEMKKIDDRACDQYAKKSDTARSGKRLLDPPSVQNELMHTCGNDLENVIQEGYFPTEQRNALNEDILKKELANSYDYEFSSSRKANHSLSGSNFSPLHKNYLTEGGNIGNANQGDAHSDDEDYKSVTQNKSTEDDMEEKNEVNEDEEEEKEDEKGELLTDLPGDDEDEADDKHPDESSPKEQSYVDEGHLKEPNRGYFDKSFNEDSVEKEHLYDVPESAKIPSRVFLTVNGKDAHNGSVQFNKLGGESFAGRHAVVRDQEVKEYRPDKPDEQDEDKHKFLCSSNDTYHVDVLKLYNNKLSHEGGNKKNNKLINKNMILKEIFGSNYESSLKNDLNESSNVMGGGDDVDETGNVPEEEQANEEEAQNYPHEDTTEKEPSNKNAAMISDGKYDNYISNKPIGGGTHQPFESQLDKSNSVEKDSFGSELANEEDSLLKRYEENSSPLILSKPLFNDKTSESSYNTSVLMGRAKNESLTFRDTTAGGNSNKDRNRSGDALLKKKGLRNVEDTPNYTDDKRTHNGGEFSSEYKEGRYTSGEMSEHVAVGKAQDPAMHLRDVVTEGWGEYYDGVGNRYGESNDAMRVEEPDSENEMINIDGVGEKAALEEANKIVPNEEEGKRTDEPFAKKRKGNEHAYDHYIGEYEQGFSVVNQKAGERKRKEIDEEIGKYETRRDNQGGQYRSYKDYIKGEKVEGRNNIREELRIGRTEEDNPMQPHRTSWVRKAQRSSDGAANTENELTHEHSEKTHGEKKNNAIWKYKDKKFLIYKDKLFEEKERETNERKSHMNEELIDMHYGRKLDVNKEREYLFDSMSDSYNYGYVGKGRSGKRTSHMMNLYESIKCRMETSGNKESDNSNLKSVICDDYYLDYIKNRRKHSNKYEGGKSRVNNYNKMQQSSNENELTLNKRKRKNIFESDSLINDSKDEQNFDLPRNNNEFLEDVKKKIKKIDHIECSHLSYGNSECSKGAVLYSSINETTNSSHTIVSKRSKYILKHSNASSLCDDVPLFFNFVNCSSIVLGSEIIYVTDETYGKCENILKDKPFNTANVERGYYEDYSNDLYNVANSNLHIGIGNSRERLDDIGDRGKIANFLGERVNCSTEEKTGGGSDYPKLSEESGKLGECPGWLTKRRIKKYFDFCIVKLCKPTLIKGIDIDTNNFLGNYAPYVSIEGAYIEDDMLMSAESFSKYVDQVKYNNKKKNDFIFERDFFSHHPPGGGRGERGGVHKENGEYRKTGNPNNRNNDISTDAERKDMFLSSRNSSGENRYWSNDRRSLEDHVLNNREEVELVIDGKTYFKRNKYFYEPILIDPLDKSDQEYENYLEILRYNDKYKKLRTNPKSTSFVANGNEYRYIDNKLYTLVDVTKEIASRYPGIHKGCLLRSSSSPLDEGRGYSSGDRYDNRYDNRYGDRFVGVEGAGLGGAERHAKYRTGSAAEGEQRESDLNGEICHNDENSEEEEGNAFLSNSYNSNTLFLDNDYSIEKKIYNDLHKQYQWVSILEDERMNPGFKNYNHNCFNINTCNKIFTHLIVCLLPDGGINKLRVYGEIKISEKVRKKSYKKTINVCDILDGSHVVYTTDEFYGKSENILIDQNSEYVMGWQTRRLINRPLRYVENLTVNNMSSIFFNNNYCIIKLSFITSIKYIEINTIFYEYNFPLCVSIDYCYMKEVHSEEKSKQIQFFGENIENIQWKELLPLSYIKGNHINFFTVNGSSADEAPLPDVVSSHLRLNIYPDGGINTIKAYGTVVEV</sequence>
<dbReference type="GeneID" id="30906978"/>
<feature type="region of interest" description="Disordered" evidence="2">
    <location>
        <begin position="439"/>
        <end position="517"/>
    </location>
</feature>
<feature type="region of interest" description="Disordered" evidence="2">
    <location>
        <begin position="656"/>
        <end position="688"/>
    </location>
</feature>
<feature type="region of interest" description="Disordered" evidence="2">
    <location>
        <begin position="1985"/>
        <end position="2022"/>
    </location>
</feature>
<dbReference type="GO" id="GO:0000256">
    <property type="term" value="P:allantoin catabolic process"/>
    <property type="evidence" value="ECO:0007669"/>
    <property type="project" value="InterPro"/>
</dbReference>
<feature type="region of interest" description="Disordered" evidence="2">
    <location>
        <begin position="1252"/>
        <end position="1303"/>
    </location>
</feature>